<dbReference type="EMBL" id="JYDH01000072">
    <property type="protein sequence ID" value="KRY34089.1"/>
    <property type="molecule type" value="Genomic_DNA"/>
</dbReference>
<dbReference type="OrthoDB" id="5810669at2759"/>
<name>A0A0V1BAP2_TRISP</name>
<sequence>MYKKLEIAVHGARQSLLNVFQDILKMLCNITAPRERANKNMLLFQELRIAFTPQTTFN</sequence>
<evidence type="ECO:0000313" key="1">
    <source>
        <dbReference type="EMBL" id="KRY34089.1"/>
    </source>
</evidence>
<reference evidence="1 2" key="1">
    <citation type="submission" date="2015-01" db="EMBL/GenBank/DDBJ databases">
        <title>Evolution of Trichinella species and genotypes.</title>
        <authorList>
            <person name="Korhonen P.K."/>
            <person name="Edoardo P."/>
            <person name="Giuseppe L.R."/>
            <person name="Gasser R.B."/>
        </authorList>
    </citation>
    <scope>NUCLEOTIDE SEQUENCE [LARGE SCALE GENOMIC DNA]</scope>
    <source>
        <strain evidence="1">ISS3</strain>
    </source>
</reference>
<accession>A0A0V1BAP2</accession>
<comment type="caution">
    <text evidence="1">The sequence shown here is derived from an EMBL/GenBank/DDBJ whole genome shotgun (WGS) entry which is preliminary data.</text>
</comment>
<organism evidence="1 2">
    <name type="scientific">Trichinella spiralis</name>
    <name type="common">Trichina worm</name>
    <dbReference type="NCBI Taxonomy" id="6334"/>
    <lineage>
        <taxon>Eukaryota</taxon>
        <taxon>Metazoa</taxon>
        <taxon>Ecdysozoa</taxon>
        <taxon>Nematoda</taxon>
        <taxon>Enoplea</taxon>
        <taxon>Dorylaimia</taxon>
        <taxon>Trichinellida</taxon>
        <taxon>Trichinellidae</taxon>
        <taxon>Trichinella</taxon>
    </lineage>
</organism>
<gene>
    <name evidence="1" type="ORF">T01_2203</name>
</gene>
<dbReference type="AlphaFoldDB" id="A0A0V1BAP2"/>
<dbReference type="Proteomes" id="UP000054776">
    <property type="component" value="Unassembled WGS sequence"/>
</dbReference>
<evidence type="ECO:0000313" key="2">
    <source>
        <dbReference type="Proteomes" id="UP000054776"/>
    </source>
</evidence>
<keyword evidence="2" id="KW-1185">Reference proteome</keyword>
<protein>
    <submittedName>
        <fullName evidence="1">Uncharacterized protein</fullName>
    </submittedName>
</protein>
<proteinExistence type="predicted"/>